<feature type="region of interest" description="Disordered" evidence="1">
    <location>
        <begin position="661"/>
        <end position="711"/>
    </location>
</feature>
<dbReference type="VEuPathDB" id="AmoebaDB:ACA1_196320"/>
<dbReference type="RefSeq" id="XP_004353288.1">
    <property type="nucleotide sequence ID" value="XM_004353236.1"/>
</dbReference>
<dbReference type="Pfam" id="PF00498">
    <property type="entry name" value="FHA"/>
    <property type="match status" value="1"/>
</dbReference>
<dbReference type="SMART" id="SM00240">
    <property type="entry name" value="FHA"/>
    <property type="match status" value="1"/>
</dbReference>
<feature type="compositionally biased region" description="Low complexity" evidence="1">
    <location>
        <begin position="686"/>
        <end position="709"/>
    </location>
</feature>
<proteinExistence type="predicted"/>
<dbReference type="SUPFAM" id="SSF49879">
    <property type="entry name" value="SMAD/FHA domain"/>
    <property type="match status" value="1"/>
</dbReference>
<dbReference type="Pfam" id="PF21143">
    <property type="entry name" value="Aquarius_N_2nd"/>
    <property type="match status" value="1"/>
</dbReference>
<name>L8HF13_ACACF</name>
<evidence type="ECO:0000259" key="2">
    <source>
        <dbReference type="PROSITE" id="PS50006"/>
    </source>
</evidence>
<dbReference type="GO" id="GO:0045944">
    <property type="term" value="P:positive regulation of transcription by RNA polymerase II"/>
    <property type="evidence" value="ECO:0007669"/>
    <property type="project" value="TreeGrafter"/>
</dbReference>
<dbReference type="Proteomes" id="UP000011083">
    <property type="component" value="Unassembled WGS sequence"/>
</dbReference>
<feature type="domain" description="FHA" evidence="2">
    <location>
        <begin position="798"/>
        <end position="854"/>
    </location>
</feature>
<dbReference type="CDD" id="cd22687">
    <property type="entry name" value="FHA_MCRS1"/>
    <property type="match status" value="1"/>
</dbReference>
<dbReference type="Gene3D" id="2.60.200.20">
    <property type="match status" value="1"/>
</dbReference>
<dbReference type="GO" id="GO:0031011">
    <property type="term" value="C:Ino80 complex"/>
    <property type="evidence" value="ECO:0007669"/>
    <property type="project" value="InterPro"/>
</dbReference>
<dbReference type="InterPro" id="IPR032174">
    <property type="entry name" value="Aquarius_N"/>
</dbReference>
<keyword evidence="4" id="KW-1185">Reference proteome</keyword>
<dbReference type="PANTHER" id="PTHR13233">
    <property type="entry name" value="MICROSPHERULE PROTEIN 1"/>
    <property type="match status" value="1"/>
</dbReference>
<dbReference type="AlphaFoldDB" id="L8HF13"/>
<evidence type="ECO:0000313" key="4">
    <source>
        <dbReference type="Proteomes" id="UP000011083"/>
    </source>
</evidence>
<evidence type="ECO:0000256" key="1">
    <source>
        <dbReference type="SAM" id="MobiDB-lite"/>
    </source>
</evidence>
<gene>
    <name evidence="3" type="ORF">ACA1_196320</name>
</gene>
<dbReference type="KEGG" id="acan:ACA1_196320"/>
<dbReference type="GO" id="GO:0002151">
    <property type="term" value="F:G-quadruplex RNA binding"/>
    <property type="evidence" value="ECO:0007669"/>
    <property type="project" value="InterPro"/>
</dbReference>
<feature type="region of interest" description="Disordered" evidence="1">
    <location>
        <begin position="188"/>
        <end position="207"/>
    </location>
</feature>
<reference evidence="3 4" key="1">
    <citation type="journal article" date="2013" name="Genome Biol.">
        <title>Genome of Acanthamoeba castellanii highlights extensive lateral gene transfer and early evolution of tyrosine kinase signaling.</title>
        <authorList>
            <person name="Clarke M."/>
            <person name="Lohan A.J."/>
            <person name="Liu B."/>
            <person name="Lagkouvardos I."/>
            <person name="Roy S."/>
            <person name="Zafar N."/>
            <person name="Bertelli C."/>
            <person name="Schilde C."/>
            <person name="Kianianmomeni A."/>
            <person name="Burglin T.R."/>
            <person name="Frech C."/>
            <person name="Turcotte B."/>
            <person name="Kopec K.O."/>
            <person name="Synnott J.M."/>
            <person name="Choo C."/>
            <person name="Paponov I."/>
            <person name="Finkler A."/>
            <person name="Soon Heng Tan C."/>
            <person name="Hutchins A.P."/>
            <person name="Weinmeier T."/>
            <person name="Rattei T."/>
            <person name="Chu J.S."/>
            <person name="Gimenez G."/>
            <person name="Irimia M."/>
            <person name="Rigden D.J."/>
            <person name="Fitzpatrick D.A."/>
            <person name="Lorenzo-Morales J."/>
            <person name="Bateman A."/>
            <person name="Chiu C.H."/>
            <person name="Tang P."/>
            <person name="Hegemann P."/>
            <person name="Fromm H."/>
            <person name="Raoult D."/>
            <person name="Greub G."/>
            <person name="Miranda-Saavedra D."/>
            <person name="Chen N."/>
            <person name="Nash P."/>
            <person name="Ginger M.L."/>
            <person name="Horn M."/>
            <person name="Schaap P."/>
            <person name="Caler L."/>
            <person name="Loftus B."/>
        </authorList>
    </citation>
    <scope>NUCLEOTIDE SEQUENCE [LARGE SCALE GENOMIC DNA]</scope>
    <source>
        <strain evidence="3 4">Neff</strain>
    </source>
</reference>
<protein>
    <submittedName>
        <fullName evidence="3">FHA domain containing protein</fullName>
    </submittedName>
</protein>
<dbReference type="InterPro" id="IPR037912">
    <property type="entry name" value="MCRS1"/>
</dbReference>
<accession>L8HF13</accession>
<dbReference type="InterPro" id="IPR048966">
    <property type="entry name" value="Aquarius_b-barrel"/>
</dbReference>
<evidence type="ECO:0000313" key="3">
    <source>
        <dbReference type="EMBL" id="ELR23760.1"/>
    </source>
</evidence>
<dbReference type="GeneID" id="14924748"/>
<dbReference type="Pfam" id="PF16399">
    <property type="entry name" value="Aquarius_N_1st"/>
    <property type="match status" value="1"/>
</dbReference>
<dbReference type="InterPro" id="IPR000253">
    <property type="entry name" value="FHA_dom"/>
</dbReference>
<dbReference type="OrthoDB" id="20742at2759"/>
<dbReference type="PROSITE" id="PS50006">
    <property type="entry name" value="FHA_DOMAIN"/>
    <property type="match status" value="1"/>
</dbReference>
<dbReference type="InterPro" id="IPR008984">
    <property type="entry name" value="SMAD_FHA_dom_sf"/>
</dbReference>
<dbReference type="PANTHER" id="PTHR13233:SF0">
    <property type="entry name" value="MICROSPHERULE PROTEIN 1"/>
    <property type="match status" value="1"/>
</dbReference>
<dbReference type="STRING" id="1257118.L8HF13"/>
<organism evidence="3 4">
    <name type="scientific">Acanthamoeba castellanii (strain ATCC 30010 / Neff)</name>
    <dbReference type="NCBI Taxonomy" id="1257118"/>
    <lineage>
        <taxon>Eukaryota</taxon>
        <taxon>Amoebozoa</taxon>
        <taxon>Discosea</taxon>
        <taxon>Longamoebia</taxon>
        <taxon>Centramoebida</taxon>
        <taxon>Acanthamoebidae</taxon>
        <taxon>Acanthamoeba</taxon>
    </lineage>
</organism>
<dbReference type="EMBL" id="KB007854">
    <property type="protein sequence ID" value="ELR23760.1"/>
    <property type="molecule type" value="Genomic_DNA"/>
</dbReference>
<feature type="compositionally biased region" description="Basic residues" evidence="1">
    <location>
        <begin position="188"/>
        <end position="201"/>
    </location>
</feature>
<dbReference type="GO" id="GO:0071339">
    <property type="term" value="C:MLL1 complex"/>
    <property type="evidence" value="ECO:0007669"/>
    <property type="project" value="InterPro"/>
</dbReference>
<dbReference type="GO" id="GO:0044545">
    <property type="term" value="C:NSL complex"/>
    <property type="evidence" value="ECO:0007669"/>
    <property type="project" value="TreeGrafter"/>
</dbReference>
<sequence length="900" mass="101780">MFAPTVEEIVRDRLTQLSLQYWAGAPDQLPFDPKIVDDIYTEELSAPNPFSRIMLLELAHYLEAFLWPNFDADKSSVAHVVSILVMVNEKFRENVSAPWACFQEDEARFGRFFQRVLGLREERQLSTREEAVYLLFLINSFQSLENPMVRSECLKLVYLPLWLSVAEGRAEQEVRSLPPRIQERWKKLKTASKKKTKKNTKKNANDPARTFIPGLLRHFLDLLDLLETPPADNADEAAQEERSARVAYCERLVEWLIDLESQLPTRRFFHLVLQDAHVVERCRLSAFAKRPEASLFQQLVDMLAAFAAFDVNNYSGEALSDEQATAFHCRRIHALQKAAFKLFPDELRALAMSNIGAVQARPSLARHLAALSPAQLRQLAEHLHLLHPPPNTGAEPDAVESTEFLLEVLLTHHELRPSQLDKVNQLALYPNEEILWDENAVPAATYTGEHCLALPKLNLQFLTFYDYLLRNFNLFRLEATYAIRADVEDAVRRMNPRRTPSGQTAFNGWARMSLPIKNFRITAVRPPRIGEKQPAAVEAEVMWNLADTQGPMRHEWEELREHDILYLLVVKSPLAPGEQPAADAPFRDQYGVTYCRGAEASSSIEDVVRKGYLTNHFTAEEIKARWHAILYDQPTAEACAARLAEIEFDLPLLAYLEQRPPHVASPDKPHEPPPAEVKNTAEVDASSHAPPGTSAAASSASTSASTSTSVPLSFTTEELDGLRFSEMEAKLLAAMPHSTLDFFSRIARKEAYWREGERVQEQILRVENELKLITEKKLKMLALLRGRYLRYEMKSKEIVLGRTTGDAVVDVDLSEEGDAAKISRRQAVIKLKRDGEFYVHNVGRATIFVNGRSVPTGKRMHLTHCCLVEIAFIFEINRSLHAKLKAGLTAITTSIGAATT</sequence>